<dbReference type="OrthoDB" id="116316at2759"/>
<dbReference type="Pfam" id="PF22936">
    <property type="entry name" value="Pol_BBD"/>
    <property type="match status" value="1"/>
</dbReference>
<dbReference type="InterPro" id="IPR036875">
    <property type="entry name" value="Znf_CCHC_sf"/>
</dbReference>
<evidence type="ECO:0000259" key="1">
    <source>
        <dbReference type="Pfam" id="PF22936"/>
    </source>
</evidence>
<dbReference type="Proteomes" id="UP001151699">
    <property type="component" value="Chromosome B"/>
</dbReference>
<dbReference type="PANTHER" id="PTHR47481:SF31">
    <property type="entry name" value="OS01G0873500 PROTEIN"/>
    <property type="match status" value="1"/>
</dbReference>
<dbReference type="GO" id="GO:0003676">
    <property type="term" value="F:nucleic acid binding"/>
    <property type="evidence" value="ECO:0007669"/>
    <property type="project" value="InterPro"/>
</dbReference>
<dbReference type="GO" id="GO:0008270">
    <property type="term" value="F:zinc ion binding"/>
    <property type="evidence" value="ECO:0007669"/>
    <property type="project" value="InterPro"/>
</dbReference>
<proteinExistence type="predicted"/>
<gene>
    <name evidence="2" type="primary">POLX_3</name>
    <name evidence="2" type="ORF">Bhyg_06728</name>
</gene>
<reference evidence="2" key="1">
    <citation type="submission" date="2022-07" db="EMBL/GenBank/DDBJ databases">
        <authorList>
            <person name="Trinca V."/>
            <person name="Uliana J.V.C."/>
            <person name="Torres T.T."/>
            <person name="Ward R.J."/>
            <person name="Monesi N."/>
        </authorList>
    </citation>
    <scope>NUCLEOTIDE SEQUENCE</scope>
    <source>
        <strain evidence="2">HSMRA1968</strain>
        <tissue evidence="2">Whole embryos</tissue>
    </source>
</reference>
<evidence type="ECO:0000313" key="3">
    <source>
        <dbReference type="Proteomes" id="UP001151699"/>
    </source>
</evidence>
<comment type="caution">
    <text evidence="2">The sequence shown here is derived from an EMBL/GenBank/DDBJ whole genome shotgun (WGS) entry which is preliminary data.</text>
</comment>
<dbReference type="EMBL" id="WJQU01000002">
    <property type="protein sequence ID" value="KAJ6641785.1"/>
    <property type="molecule type" value="Genomic_DNA"/>
</dbReference>
<name>A0A9Q0S346_9DIPT</name>
<dbReference type="PANTHER" id="PTHR47481">
    <property type="match status" value="1"/>
</dbReference>
<keyword evidence="3" id="KW-1185">Reference proteome</keyword>
<sequence length="378" mass="42180">MMASSQAQFIPAIDKLTGRDNYITWQFAVQAYMEHEDLWNCVTGKENDERKLVKAKSKLILLVHPSNFVHINKCETAQEIWNALQNAFCDSGLTRRVGLIRTLTSTKLNDCANVEEYVQVIMNAAQKLRCINCDVSDEWIGTFMLAGLPHFYQPMIMALENSGIKITADTIKTKLLQDIKSGENSDSSKAFYTFKGKKNHKKKDVKSLSSESSSGENHVQCYTCHLYGHKSFNCPLMKKKNISLQNVNKTKKGAFVVSSGVLNNNEWFLDSASSFHMSPREDWLTSQINKPIDHIVTANDAKLEVKSAGVVQVNVSCNDVNNEISINNVLHVPNLSSNLLSVSQLCQKGHTVIFTNGGCQILDSHMDLVATGRHFSAT</sequence>
<feature type="domain" description="Retrovirus-related Pol polyprotein from transposon TNT 1-94-like beta-barrel" evidence="1">
    <location>
        <begin position="267"/>
        <end position="349"/>
    </location>
</feature>
<dbReference type="SUPFAM" id="SSF57756">
    <property type="entry name" value="Retrovirus zinc finger-like domains"/>
    <property type="match status" value="1"/>
</dbReference>
<dbReference type="AlphaFoldDB" id="A0A9Q0S346"/>
<evidence type="ECO:0000313" key="2">
    <source>
        <dbReference type="EMBL" id="KAJ6641785.1"/>
    </source>
</evidence>
<dbReference type="InterPro" id="IPR054722">
    <property type="entry name" value="PolX-like_BBD"/>
</dbReference>
<accession>A0A9Q0S346</accession>
<protein>
    <submittedName>
        <fullName evidence="2">Retrovirus-related Pol polyprotein from transposon TNT 1-94</fullName>
    </submittedName>
</protein>
<organism evidence="2 3">
    <name type="scientific">Pseudolycoriella hygida</name>
    <dbReference type="NCBI Taxonomy" id="35572"/>
    <lineage>
        <taxon>Eukaryota</taxon>
        <taxon>Metazoa</taxon>
        <taxon>Ecdysozoa</taxon>
        <taxon>Arthropoda</taxon>
        <taxon>Hexapoda</taxon>
        <taxon>Insecta</taxon>
        <taxon>Pterygota</taxon>
        <taxon>Neoptera</taxon>
        <taxon>Endopterygota</taxon>
        <taxon>Diptera</taxon>
        <taxon>Nematocera</taxon>
        <taxon>Sciaroidea</taxon>
        <taxon>Sciaridae</taxon>
        <taxon>Pseudolycoriella</taxon>
    </lineage>
</organism>
<dbReference type="Pfam" id="PF14223">
    <property type="entry name" value="Retrotran_gag_2"/>
    <property type="match status" value="1"/>
</dbReference>